<keyword evidence="2" id="KW-1185">Reference proteome</keyword>
<dbReference type="AlphaFoldDB" id="A0AAV5C5X7"/>
<dbReference type="Proteomes" id="UP001054889">
    <property type="component" value="Unassembled WGS sequence"/>
</dbReference>
<accession>A0AAV5C5X7</accession>
<dbReference type="InterPro" id="IPR036388">
    <property type="entry name" value="WH-like_DNA-bd_sf"/>
</dbReference>
<sequence length="234" mass="27051">MRNANHVRPCSSTSYYMSYTDNTPNTNASAMSILVDEIRERAAGRALARFRKQETNALKLMQFCAERKKAKLKLDTHFIWEAFLEANVTNKDKKSVCDITNKWYFGEVKTKGRRLVNDTASILRLTAVMCFVDLNKLVETCRNDEIESLVKKKYGQEAYVIFRLLVKHGCPIETDQVKSFRRNWKHILLCVENKKYTSGKVHRSSLYHAALNLRQMVNNMVELQLEVSTEGSQT</sequence>
<proteinExistence type="predicted"/>
<comment type="caution">
    <text evidence="1">The sequence shown here is derived from an EMBL/GenBank/DDBJ whole genome shotgun (WGS) entry which is preliminary data.</text>
</comment>
<dbReference type="Gene3D" id="1.10.10.10">
    <property type="entry name" value="Winged helix-like DNA-binding domain superfamily/Winged helix DNA-binding domain"/>
    <property type="match status" value="1"/>
</dbReference>
<name>A0AAV5C5X7_ELECO</name>
<dbReference type="EMBL" id="BQKI01000004">
    <property type="protein sequence ID" value="GJM93571.1"/>
    <property type="molecule type" value="Genomic_DNA"/>
</dbReference>
<reference evidence="1" key="2">
    <citation type="submission" date="2021-12" db="EMBL/GenBank/DDBJ databases">
        <title>Resequencing data analysis of finger millet.</title>
        <authorList>
            <person name="Hatakeyama M."/>
            <person name="Aluri S."/>
            <person name="Balachadran M.T."/>
            <person name="Sivarajan S.R."/>
            <person name="Poveda L."/>
            <person name="Shimizu-Inatsugi R."/>
            <person name="Schlapbach R."/>
            <person name="Sreeman S.M."/>
            <person name="Shimizu K.K."/>
        </authorList>
    </citation>
    <scope>NUCLEOTIDE SEQUENCE</scope>
</reference>
<evidence type="ECO:0000313" key="1">
    <source>
        <dbReference type="EMBL" id="GJM93571.1"/>
    </source>
</evidence>
<gene>
    <name evidence="1" type="primary">ga10136</name>
    <name evidence="1" type="ORF">PR202_ga10136</name>
</gene>
<reference evidence="1" key="1">
    <citation type="journal article" date="2018" name="DNA Res.">
        <title>Multiple hybrid de novo genome assembly of finger millet, an orphan allotetraploid crop.</title>
        <authorList>
            <person name="Hatakeyama M."/>
            <person name="Aluri S."/>
            <person name="Balachadran M.T."/>
            <person name="Sivarajan S.R."/>
            <person name="Patrignani A."/>
            <person name="Gruter S."/>
            <person name="Poveda L."/>
            <person name="Shimizu-Inatsugi R."/>
            <person name="Baeten J."/>
            <person name="Francoijs K.J."/>
            <person name="Nataraja K.N."/>
            <person name="Reddy Y.A.N."/>
            <person name="Phadnis S."/>
            <person name="Ravikumar R.L."/>
            <person name="Schlapbach R."/>
            <person name="Sreeman S.M."/>
            <person name="Shimizu K.K."/>
        </authorList>
    </citation>
    <scope>NUCLEOTIDE SEQUENCE</scope>
</reference>
<evidence type="ECO:0000313" key="2">
    <source>
        <dbReference type="Proteomes" id="UP001054889"/>
    </source>
</evidence>
<protein>
    <submittedName>
        <fullName evidence="1">Uncharacterized protein</fullName>
    </submittedName>
</protein>
<organism evidence="1 2">
    <name type="scientific">Eleusine coracana subsp. coracana</name>
    <dbReference type="NCBI Taxonomy" id="191504"/>
    <lineage>
        <taxon>Eukaryota</taxon>
        <taxon>Viridiplantae</taxon>
        <taxon>Streptophyta</taxon>
        <taxon>Embryophyta</taxon>
        <taxon>Tracheophyta</taxon>
        <taxon>Spermatophyta</taxon>
        <taxon>Magnoliopsida</taxon>
        <taxon>Liliopsida</taxon>
        <taxon>Poales</taxon>
        <taxon>Poaceae</taxon>
        <taxon>PACMAD clade</taxon>
        <taxon>Chloridoideae</taxon>
        <taxon>Cynodonteae</taxon>
        <taxon>Eleusininae</taxon>
        <taxon>Eleusine</taxon>
    </lineage>
</organism>